<feature type="transmembrane region" description="Helical" evidence="1">
    <location>
        <begin position="20"/>
        <end position="44"/>
    </location>
</feature>
<comment type="caution">
    <text evidence="2">The sequence shown here is derived from an EMBL/GenBank/DDBJ whole genome shotgun (WGS) entry which is preliminary data.</text>
</comment>
<feature type="transmembrane region" description="Helical" evidence="1">
    <location>
        <begin position="193"/>
        <end position="215"/>
    </location>
</feature>
<feature type="transmembrane region" description="Helical" evidence="1">
    <location>
        <begin position="123"/>
        <end position="143"/>
    </location>
</feature>
<sequence>MTTATLAWDQPPWDIRTPAAPQTIITVVLAVAVAGFLVAALVAWHRTKRPTFLFLLAGGYVCSFNEPLIDFLCHCFFPADGWVGHTVFHRSIPVWVILAYVVFYGGLTYVLSAAFNGGVTRRTLWISIGIWGVLNLAMEIPLLQSNLYLYYGDQPFMVGGFPLSQLVFNAFGSLLGAVVITRLAWFFTGPRQLLLLLVPFVTFMSSWTVGMPLFLVLGTDAPHGLRMLAATVSTALGLLGIDTLIRLGTGQFRLLPPGVAAADAPDVHRQPTATAASSARGSAR</sequence>
<keyword evidence="1" id="KW-1133">Transmembrane helix</keyword>
<evidence type="ECO:0000313" key="3">
    <source>
        <dbReference type="Proteomes" id="UP000193529"/>
    </source>
</evidence>
<keyword evidence="1" id="KW-0472">Membrane</keyword>
<accession>A0A1X1ZIY9</accession>
<dbReference type="AlphaFoldDB" id="A0A1X1ZIY9"/>
<dbReference type="EMBL" id="LQPJ01000109">
    <property type="protein sequence ID" value="ORW23306.1"/>
    <property type="molecule type" value="Genomic_DNA"/>
</dbReference>
<protein>
    <submittedName>
        <fullName evidence="2">Uncharacterized protein</fullName>
    </submittedName>
</protein>
<organism evidence="2 3">
    <name type="scientific">Mycobacterium palustre</name>
    <dbReference type="NCBI Taxonomy" id="153971"/>
    <lineage>
        <taxon>Bacteria</taxon>
        <taxon>Bacillati</taxon>
        <taxon>Actinomycetota</taxon>
        <taxon>Actinomycetes</taxon>
        <taxon>Mycobacteriales</taxon>
        <taxon>Mycobacteriaceae</taxon>
        <taxon>Mycobacterium</taxon>
        <taxon>Mycobacterium simiae complex</taxon>
    </lineage>
</organism>
<feature type="transmembrane region" description="Helical" evidence="1">
    <location>
        <begin position="51"/>
        <end position="72"/>
    </location>
</feature>
<keyword evidence="1" id="KW-0812">Transmembrane</keyword>
<dbReference type="Proteomes" id="UP000193529">
    <property type="component" value="Unassembled WGS sequence"/>
</dbReference>
<dbReference type="RefSeq" id="WP_085079177.1">
    <property type="nucleotide sequence ID" value="NZ_JACKRZ010000369.1"/>
</dbReference>
<feature type="transmembrane region" description="Helical" evidence="1">
    <location>
        <begin position="227"/>
        <end position="245"/>
    </location>
</feature>
<feature type="transmembrane region" description="Helical" evidence="1">
    <location>
        <begin position="92"/>
        <end position="111"/>
    </location>
</feature>
<feature type="transmembrane region" description="Helical" evidence="1">
    <location>
        <begin position="163"/>
        <end position="186"/>
    </location>
</feature>
<dbReference type="OrthoDB" id="4684431at2"/>
<reference evidence="2 3" key="1">
    <citation type="submission" date="2016-01" db="EMBL/GenBank/DDBJ databases">
        <title>The new phylogeny of the genus Mycobacterium.</title>
        <authorList>
            <person name="Tarcisio F."/>
            <person name="Conor M."/>
            <person name="Antonella G."/>
            <person name="Elisabetta G."/>
            <person name="Giulia F.S."/>
            <person name="Sara T."/>
            <person name="Anna F."/>
            <person name="Clotilde B."/>
            <person name="Roberto B."/>
            <person name="Veronica D.S."/>
            <person name="Fabio R."/>
            <person name="Monica P."/>
            <person name="Olivier J."/>
            <person name="Enrico T."/>
            <person name="Nicola S."/>
        </authorList>
    </citation>
    <scope>NUCLEOTIDE SEQUENCE [LARGE SCALE GENOMIC DNA]</scope>
    <source>
        <strain evidence="2 3">DSM 44572</strain>
    </source>
</reference>
<evidence type="ECO:0000313" key="2">
    <source>
        <dbReference type="EMBL" id="ORW23306.1"/>
    </source>
</evidence>
<evidence type="ECO:0000256" key="1">
    <source>
        <dbReference type="SAM" id="Phobius"/>
    </source>
</evidence>
<gene>
    <name evidence="2" type="ORF">AWC19_12170</name>
</gene>
<proteinExistence type="predicted"/>
<keyword evidence="3" id="KW-1185">Reference proteome</keyword>
<name>A0A1X1ZIY9_9MYCO</name>
<dbReference type="STRING" id="153971.AWC19_12170"/>